<evidence type="ECO:0000313" key="2">
    <source>
        <dbReference type="EMBL" id="EER09036.1"/>
    </source>
</evidence>
<feature type="non-terminal residue" evidence="2">
    <location>
        <position position="93"/>
    </location>
</feature>
<dbReference type="Proteomes" id="UP000007800">
    <property type="component" value="Unassembled WGS sequence"/>
</dbReference>
<evidence type="ECO:0000256" key="1">
    <source>
        <dbReference type="SAM" id="MobiDB-lite"/>
    </source>
</evidence>
<keyword evidence="3" id="KW-1185">Reference proteome</keyword>
<accession>C5L2K7</accession>
<feature type="region of interest" description="Disordered" evidence="1">
    <location>
        <begin position="1"/>
        <end position="25"/>
    </location>
</feature>
<sequence>MLDSSKLPSGQHQLSSELEEGEEERAEIKLDYVLDGERPSSTDPGLGRRAAIARDVATCQRLREMGGSWYDDFEKELQDMEAKGYIRPLTPAE</sequence>
<name>C5L2K7_PERM5</name>
<dbReference type="OrthoDB" id="10644180at2759"/>
<dbReference type="InParanoid" id="C5L2K7"/>
<dbReference type="AlphaFoldDB" id="C5L2K7"/>
<feature type="compositionally biased region" description="Polar residues" evidence="1">
    <location>
        <begin position="1"/>
        <end position="16"/>
    </location>
</feature>
<dbReference type="RefSeq" id="XP_002777220.1">
    <property type="nucleotide sequence ID" value="XM_002777174.1"/>
</dbReference>
<dbReference type="EMBL" id="GG678593">
    <property type="protein sequence ID" value="EER09036.1"/>
    <property type="molecule type" value="Genomic_DNA"/>
</dbReference>
<dbReference type="GeneID" id="9065123"/>
<organism evidence="3">
    <name type="scientific">Perkinsus marinus (strain ATCC 50983 / TXsc)</name>
    <dbReference type="NCBI Taxonomy" id="423536"/>
    <lineage>
        <taxon>Eukaryota</taxon>
        <taxon>Sar</taxon>
        <taxon>Alveolata</taxon>
        <taxon>Perkinsozoa</taxon>
        <taxon>Perkinsea</taxon>
        <taxon>Perkinsida</taxon>
        <taxon>Perkinsidae</taxon>
        <taxon>Perkinsus</taxon>
    </lineage>
</organism>
<reference evidence="2 3" key="1">
    <citation type="submission" date="2008-07" db="EMBL/GenBank/DDBJ databases">
        <authorList>
            <person name="El-Sayed N."/>
            <person name="Caler E."/>
            <person name="Inman J."/>
            <person name="Amedeo P."/>
            <person name="Hass B."/>
            <person name="Wortman J."/>
        </authorList>
    </citation>
    <scope>NUCLEOTIDE SEQUENCE [LARGE SCALE GENOMIC DNA]</scope>
    <source>
        <strain evidence="3">ATCC 50983 / TXsc</strain>
    </source>
</reference>
<protein>
    <submittedName>
        <fullName evidence="2">Uncharacterized protein</fullName>
    </submittedName>
</protein>
<gene>
    <name evidence="2" type="ORF">Pmar_PMAR005441</name>
</gene>
<proteinExistence type="predicted"/>
<evidence type="ECO:0000313" key="3">
    <source>
        <dbReference type="Proteomes" id="UP000007800"/>
    </source>
</evidence>